<dbReference type="InterPro" id="IPR045051">
    <property type="entry name" value="SBT"/>
</dbReference>
<dbReference type="Proteomes" id="UP000236291">
    <property type="component" value="Unassembled WGS sequence"/>
</dbReference>
<comment type="subcellular location">
    <subcellularLocation>
        <location evidence="1">Secreted</location>
    </subcellularLocation>
</comment>
<evidence type="ECO:0000256" key="1">
    <source>
        <dbReference type="ARBA" id="ARBA00004613"/>
    </source>
</evidence>
<dbReference type="GO" id="GO:0006508">
    <property type="term" value="P:proteolysis"/>
    <property type="evidence" value="ECO:0007669"/>
    <property type="project" value="UniProtKB-KW"/>
</dbReference>
<keyword evidence="3" id="KW-0732">Signal</keyword>
<dbReference type="EMBL" id="ASHM01003238">
    <property type="protein sequence ID" value="PNY09576.1"/>
    <property type="molecule type" value="Genomic_DNA"/>
</dbReference>
<dbReference type="GO" id="GO:0005576">
    <property type="term" value="C:extracellular region"/>
    <property type="evidence" value="ECO:0007669"/>
    <property type="project" value="UniProtKB-SubCell"/>
</dbReference>
<organism evidence="4 5">
    <name type="scientific">Trifolium pratense</name>
    <name type="common">Red clover</name>
    <dbReference type="NCBI Taxonomy" id="57577"/>
    <lineage>
        <taxon>Eukaryota</taxon>
        <taxon>Viridiplantae</taxon>
        <taxon>Streptophyta</taxon>
        <taxon>Embryophyta</taxon>
        <taxon>Tracheophyta</taxon>
        <taxon>Spermatophyta</taxon>
        <taxon>Magnoliopsida</taxon>
        <taxon>eudicotyledons</taxon>
        <taxon>Gunneridae</taxon>
        <taxon>Pentapetalae</taxon>
        <taxon>rosids</taxon>
        <taxon>fabids</taxon>
        <taxon>Fabales</taxon>
        <taxon>Fabaceae</taxon>
        <taxon>Papilionoideae</taxon>
        <taxon>50 kb inversion clade</taxon>
        <taxon>NPAAA clade</taxon>
        <taxon>Hologalegina</taxon>
        <taxon>IRL clade</taxon>
        <taxon>Trifolieae</taxon>
        <taxon>Trifolium</taxon>
    </lineage>
</organism>
<dbReference type="SUPFAM" id="SSF52743">
    <property type="entry name" value="Subtilisin-like"/>
    <property type="match status" value="1"/>
</dbReference>
<name>A0A2K3P2Q8_TRIPR</name>
<evidence type="ECO:0000256" key="2">
    <source>
        <dbReference type="ARBA" id="ARBA00011073"/>
    </source>
</evidence>
<accession>A0A2K3P2Q8</accession>
<evidence type="ECO:0000313" key="4">
    <source>
        <dbReference type="EMBL" id="PNY09576.1"/>
    </source>
</evidence>
<dbReference type="PANTHER" id="PTHR10795">
    <property type="entry name" value="PROPROTEIN CONVERTASE SUBTILISIN/KEXIN"/>
    <property type="match status" value="1"/>
</dbReference>
<dbReference type="ExpressionAtlas" id="A0A2K3P2Q8">
    <property type="expression patterns" value="baseline"/>
</dbReference>
<comment type="similarity">
    <text evidence="2">Belongs to the peptidase S8 family.</text>
</comment>
<reference evidence="4 5" key="2">
    <citation type="journal article" date="2017" name="Front. Plant Sci.">
        <title>Gene Classification and Mining of Molecular Markers Useful in Red Clover (Trifolium pratense) Breeding.</title>
        <authorList>
            <person name="Istvanek J."/>
            <person name="Dluhosova J."/>
            <person name="Dluhos P."/>
            <person name="Patkova L."/>
            <person name="Nedelnik J."/>
            <person name="Repkova J."/>
        </authorList>
    </citation>
    <scope>NUCLEOTIDE SEQUENCE [LARGE SCALE GENOMIC DNA]</scope>
    <source>
        <strain evidence="5">cv. Tatra</strain>
        <tissue evidence="4">Young leaves</tissue>
    </source>
</reference>
<gene>
    <name evidence="4" type="ORF">L195_g006130</name>
</gene>
<proteinExistence type="inferred from homology"/>
<keyword evidence="4" id="KW-0378">Hydrolase</keyword>
<dbReference type="STRING" id="57577.A0A2K3P2Q8"/>
<evidence type="ECO:0000256" key="3">
    <source>
        <dbReference type="ARBA" id="ARBA00022729"/>
    </source>
</evidence>
<dbReference type="GO" id="GO:0004252">
    <property type="term" value="F:serine-type endopeptidase activity"/>
    <property type="evidence" value="ECO:0007669"/>
    <property type="project" value="InterPro"/>
</dbReference>
<keyword evidence="4" id="KW-0645">Protease</keyword>
<dbReference type="AlphaFoldDB" id="A0A2K3P2Q8"/>
<comment type="caution">
    <text evidence="4">The sequence shown here is derived from an EMBL/GenBank/DDBJ whole genome shotgun (WGS) entry which is preliminary data.</text>
</comment>
<reference evidence="4 5" key="1">
    <citation type="journal article" date="2014" name="Am. J. Bot.">
        <title>Genome assembly and annotation for red clover (Trifolium pratense; Fabaceae).</title>
        <authorList>
            <person name="Istvanek J."/>
            <person name="Jaros M."/>
            <person name="Krenek A."/>
            <person name="Repkova J."/>
        </authorList>
    </citation>
    <scope>NUCLEOTIDE SEQUENCE [LARGE SCALE GENOMIC DNA]</scope>
    <source>
        <strain evidence="5">cv. Tatra</strain>
        <tissue evidence="4">Young leaves</tissue>
    </source>
</reference>
<sequence>MDQTLQQVIFSMQQIHITIYLAHTWEEHPNVVSLFENKGHELQTTRSWEFLGLENNNGVVPKDSIWEKARYGDGTIIAGIDTGVWPESKSFSDDGMGPVPSRWHGICQLDNFH</sequence>
<protein>
    <submittedName>
        <fullName evidence="4">Subtilisin-like protease-like protein</fullName>
    </submittedName>
</protein>
<evidence type="ECO:0000313" key="5">
    <source>
        <dbReference type="Proteomes" id="UP000236291"/>
    </source>
</evidence>
<dbReference type="Gene3D" id="3.40.50.200">
    <property type="entry name" value="Peptidase S8/S53 domain"/>
    <property type="match status" value="1"/>
</dbReference>
<dbReference type="InterPro" id="IPR036852">
    <property type="entry name" value="Peptidase_S8/S53_dom_sf"/>
</dbReference>
<feature type="non-terminal residue" evidence="4">
    <location>
        <position position="113"/>
    </location>
</feature>